<accession>A0A6J4K689</accession>
<proteinExistence type="predicted"/>
<sequence>MVHAFERGEPTESGRVAAQFVRVDPLRCSARVAEEHPEEALRSVRSALLL</sequence>
<gene>
    <name evidence="1" type="ORF">AVDCRST_MAG68-43</name>
</gene>
<name>A0A6J4K689_9BACT</name>
<dbReference type="AlphaFoldDB" id="A0A6J4K689"/>
<organism evidence="1">
    <name type="scientific">uncultured Gemmatimonadota bacterium</name>
    <dbReference type="NCBI Taxonomy" id="203437"/>
    <lineage>
        <taxon>Bacteria</taxon>
        <taxon>Pseudomonadati</taxon>
        <taxon>Gemmatimonadota</taxon>
        <taxon>environmental samples</taxon>
    </lineage>
</organism>
<dbReference type="EMBL" id="CADCTW010000003">
    <property type="protein sequence ID" value="CAA9296507.1"/>
    <property type="molecule type" value="Genomic_DNA"/>
</dbReference>
<protein>
    <submittedName>
        <fullName evidence="1">Uncharacterized protein</fullName>
    </submittedName>
</protein>
<evidence type="ECO:0000313" key="1">
    <source>
        <dbReference type="EMBL" id="CAA9296507.1"/>
    </source>
</evidence>
<reference evidence="1" key="1">
    <citation type="submission" date="2020-02" db="EMBL/GenBank/DDBJ databases">
        <authorList>
            <person name="Meier V. D."/>
        </authorList>
    </citation>
    <scope>NUCLEOTIDE SEQUENCE</scope>
    <source>
        <strain evidence="1">AVDCRST_MAG68</strain>
    </source>
</reference>